<evidence type="ECO:0000256" key="3">
    <source>
        <dbReference type="ARBA" id="ARBA00022679"/>
    </source>
</evidence>
<dbReference type="InterPro" id="IPR007213">
    <property type="entry name" value="Ppm1/Ppm2/Tcmp"/>
</dbReference>
<evidence type="ECO:0000256" key="4">
    <source>
        <dbReference type="RuleBase" id="RU362030"/>
    </source>
</evidence>
<evidence type="ECO:0000256" key="2">
    <source>
        <dbReference type="ARBA" id="ARBA00022603"/>
    </source>
</evidence>
<dbReference type="RefSeq" id="WP_128965086.1">
    <property type="nucleotide sequence ID" value="NZ_BMHC01000037.1"/>
</dbReference>
<keyword evidence="7" id="KW-1185">Reference proteome</keyword>
<dbReference type="NCBIfam" id="TIGR00027">
    <property type="entry name" value="mthyl_TIGR00027"/>
    <property type="match status" value="1"/>
</dbReference>
<evidence type="ECO:0000313" key="6">
    <source>
        <dbReference type="EMBL" id="QOZ59470.1"/>
    </source>
</evidence>
<gene>
    <name evidence="5" type="ORF">GCM10010987_77450</name>
    <name evidence="6" type="ORF">XH86_12555</name>
</gene>
<keyword evidence="2 4" id="KW-0489">Methyltransferase</keyword>
<comment type="function">
    <text evidence="4">Exhibits S-adenosyl-L-methionine-dependent methyltransferase activity.</text>
</comment>
<dbReference type="Gene3D" id="3.40.50.150">
    <property type="entry name" value="Vaccinia Virus protein VP39"/>
    <property type="match status" value="1"/>
</dbReference>
<dbReference type="PANTHER" id="PTHR43619:SF2">
    <property type="entry name" value="S-ADENOSYL-L-METHIONINE-DEPENDENT METHYLTRANSFERASES SUPERFAMILY PROTEIN"/>
    <property type="match status" value="1"/>
</dbReference>
<dbReference type="SUPFAM" id="SSF53335">
    <property type="entry name" value="S-adenosyl-L-methionine-dependent methyltransferases"/>
    <property type="match status" value="1"/>
</dbReference>
<evidence type="ECO:0000313" key="5">
    <source>
        <dbReference type="EMBL" id="GGI34043.1"/>
    </source>
</evidence>
<proteinExistence type="inferred from homology"/>
<comment type="similarity">
    <text evidence="1 4">Belongs to the UPF0677 family.</text>
</comment>
<dbReference type="GO" id="GO:0008168">
    <property type="term" value="F:methyltransferase activity"/>
    <property type="evidence" value="ECO:0007669"/>
    <property type="project" value="UniProtKB-UniRule"/>
</dbReference>
<reference evidence="5" key="3">
    <citation type="submission" date="2022-12" db="EMBL/GenBank/DDBJ databases">
        <authorList>
            <person name="Sun Q."/>
            <person name="Zhou Y."/>
        </authorList>
    </citation>
    <scope>NUCLEOTIDE SEQUENCE</scope>
    <source>
        <strain evidence="5">CGMCC 1.15034</strain>
    </source>
</reference>
<dbReference type="InterPro" id="IPR011610">
    <property type="entry name" value="SAM_mthyl_Trfase_ML2640-like"/>
</dbReference>
<dbReference type="Proteomes" id="UP000625079">
    <property type="component" value="Unassembled WGS sequence"/>
</dbReference>
<accession>A0A410V427</accession>
<dbReference type="Proteomes" id="UP000593880">
    <property type="component" value="Chromosome"/>
</dbReference>
<dbReference type="EC" id="2.1.1.-" evidence="4"/>
<reference evidence="6 7" key="2">
    <citation type="submission" date="2018-06" db="EMBL/GenBank/DDBJ databases">
        <title>Comparative genomics of rhizobia nodulating Arachis hypogaea in China.</title>
        <authorList>
            <person name="Li Y."/>
        </authorList>
    </citation>
    <scope>NUCLEOTIDE SEQUENCE [LARGE SCALE GENOMIC DNA]</scope>
    <source>
        <strain evidence="6 7">CCBAU 51658</strain>
    </source>
</reference>
<sequence>MMESLPSRTALVTSLMRALHSRFDPFPLFNDPWGDRLVSEAERERMTARILARMDEDTRGRALRTPASVLDEFLLTNTALPGVVIRSRYAEDALREAAMRGIKQYVLIGAGLDSFVLRRPAFSDALTIFEIDHPATQTMKIQRIKECGMSLPPSVHFVAADLANEDLVSVLNRSHFRPDEKAFFSWLGVSVYLTRQANLATLRSVAACGARGSELVFTYVDQAEFAPNTSRSPHNENAKVVAQIGEPWISGFYPDEIVDDLARVGLNLVEDLDGKAMWERYRGANTTLGHPPATLHIALARVGK</sequence>
<name>A0A410V427_9BRAD</name>
<dbReference type="EMBL" id="CP030057">
    <property type="protein sequence ID" value="QOZ59470.1"/>
    <property type="molecule type" value="Genomic_DNA"/>
</dbReference>
<protein>
    <recommendedName>
        <fullName evidence="4">S-adenosyl-L-methionine-dependent methyltransferase</fullName>
        <ecNumber evidence="4">2.1.1.-</ecNumber>
    </recommendedName>
</protein>
<keyword evidence="3" id="KW-0808">Transferase</keyword>
<evidence type="ECO:0000313" key="8">
    <source>
        <dbReference type="Proteomes" id="UP000625079"/>
    </source>
</evidence>
<evidence type="ECO:0000256" key="1">
    <source>
        <dbReference type="ARBA" id="ARBA00008138"/>
    </source>
</evidence>
<reference evidence="5" key="1">
    <citation type="journal article" date="2014" name="Int. J. Syst. Evol. Microbiol.">
        <title>Complete genome sequence of Corynebacterium casei LMG S-19264T (=DSM 44701T), isolated from a smear-ripened cheese.</title>
        <authorList>
            <consortium name="US DOE Joint Genome Institute (JGI-PGF)"/>
            <person name="Walter F."/>
            <person name="Albersmeier A."/>
            <person name="Kalinowski J."/>
            <person name="Ruckert C."/>
        </authorList>
    </citation>
    <scope>NUCLEOTIDE SEQUENCE</scope>
    <source>
        <strain evidence="5">CGMCC 1.15034</strain>
    </source>
</reference>
<dbReference type="OrthoDB" id="9806164at2"/>
<dbReference type="PANTHER" id="PTHR43619">
    <property type="entry name" value="S-ADENOSYL-L-METHIONINE-DEPENDENT METHYLTRANSFERASE YKTD-RELATED"/>
    <property type="match status" value="1"/>
</dbReference>
<dbReference type="Pfam" id="PF04072">
    <property type="entry name" value="LCM"/>
    <property type="match status" value="1"/>
</dbReference>
<evidence type="ECO:0000313" key="7">
    <source>
        <dbReference type="Proteomes" id="UP000593880"/>
    </source>
</evidence>
<dbReference type="AlphaFoldDB" id="A0A410V427"/>
<dbReference type="InterPro" id="IPR029063">
    <property type="entry name" value="SAM-dependent_MTases_sf"/>
</dbReference>
<keyword evidence="4" id="KW-0949">S-adenosyl-L-methionine</keyword>
<dbReference type="GO" id="GO:0032259">
    <property type="term" value="P:methylation"/>
    <property type="evidence" value="ECO:0007669"/>
    <property type="project" value="UniProtKB-KW"/>
</dbReference>
<organism evidence="5 8">
    <name type="scientific">Bradyrhizobium guangdongense</name>
    <dbReference type="NCBI Taxonomy" id="1325090"/>
    <lineage>
        <taxon>Bacteria</taxon>
        <taxon>Pseudomonadati</taxon>
        <taxon>Pseudomonadota</taxon>
        <taxon>Alphaproteobacteria</taxon>
        <taxon>Hyphomicrobiales</taxon>
        <taxon>Nitrobacteraceae</taxon>
        <taxon>Bradyrhizobium</taxon>
    </lineage>
</organism>
<dbReference type="EMBL" id="BMHC01000037">
    <property type="protein sequence ID" value="GGI34043.1"/>
    <property type="molecule type" value="Genomic_DNA"/>
</dbReference>